<evidence type="ECO:0000256" key="1">
    <source>
        <dbReference type="ARBA" id="ARBA00007465"/>
    </source>
</evidence>
<dbReference type="PANTHER" id="PTHR11831:SF4">
    <property type="entry name" value="SMALL RIBOSOMAL SUBUNIT PROTEIN US4M"/>
    <property type="match status" value="1"/>
</dbReference>
<keyword evidence="5" id="KW-0687">Ribonucleoprotein</keyword>
<evidence type="ECO:0000256" key="3">
    <source>
        <dbReference type="ARBA" id="ARBA00022884"/>
    </source>
</evidence>
<evidence type="ECO:0000256" key="6">
    <source>
        <dbReference type="PROSITE-ProRule" id="PRU00182"/>
    </source>
</evidence>
<dbReference type="AlphaFoldDB" id="A0A5C3KUX6"/>
<dbReference type="InterPro" id="IPR002942">
    <property type="entry name" value="S4_RNA-bd"/>
</dbReference>
<sequence length="367" mass="42318">MRDGGVFSMKRALPRMSWAPKNLYNLWRRTMGPKADDLRFRLTGSTTLFQQRWKSKALVRAYHGDFIPEKIFKRWYLPETLPDVRPKRSTAPSSDDQAALQDFARRKQREKTFEEEMERKGMAPVGSLMLSEVERRIDVVVFRSCFTHSVYEARRLVIHGDVLLNGKKHTNANTRLAPGDMVTVNPDAIRFFKKLPGQDDNIVKRLFSKHAQAFAEAFAEDADASKAEAEGAKEDVAASEETKSSDSQLTPFYLPHYASPWLFIPAYIEPSFATCSAVYVRHPTARPGYSEIPTPYDADGALIRYAWEWYVQRRPRVRSKSQLARMPEDRARDMREELMAPKKNQHHDLERWRRVLKGANKAAPNRA</sequence>
<protein>
    <submittedName>
        <fullName evidence="8">Alpha-L RNA-binding motif-containing protein</fullName>
    </submittedName>
</protein>
<comment type="similarity">
    <text evidence="1">Belongs to the universal ribosomal protein uS4 family.</text>
</comment>
<evidence type="ECO:0000313" key="9">
    <source>
        <dbReference type="Proteomes" id="UP000307440"/>
    </source>
</evidence>
<dbReference type="InterPro" id="IPR018079">
    <property type="entry name" value="Ribosomal_uS4_CS"/>
</dbReference>
<accession>A0A5C3KUX6</accession>
<dbReference type="CDD" id="cd00165">
    <property type="entry name" value="S4"/>
    <property type="match status" value="1"/>
</dbReference>
<dbReference type="InterPro" id="IPR036986">
    <property type="entry name" value="S4_RNA-bd_sf"/>
</dbReference>
<evidence type="ECO:0000313" key="8">
    <source>
        <dbReference type="EMBL" id="TFK24127.1"/>
    </source>
</evidence>
<dbReference type="PANTHER" id="PTHR11831">
    <property type="entry name" value="30S 40S RIBOSOMAL PROTEIN"/>
    <property type="match status" value="1"/>
</dbReference>
<name>A0A5C3KUX6_COPMA</name>
<dbReference type="GO" id="GO:0019843">
    <property type="term" value="F:rRNA binding"/>
    <property type="evidence" value="ECO:0007669"/>
    <property type="project" value="UniProtKB-KW"/>
</dbReference>
<evidence type="ECO:0000259" key="7">
    <source>
        <dbReference type="SMART" id="SM00363"/>
    </source>
</evidence>
<dbReference type="Gene3D" id="3.10.290.10">
    <property type="entry name" value="RNA-binding S4 domain"/>
    <property type="match status" value="1"/>
</dbReference>
<keyword evidence="2 6" id="KW-0699">rRNA-binding</keyword>
<evidence type="ECO:0000256" key="2">
    <source>
        <dbReference type="ARBA" id="ARBA00022730"/>
    </source>
</evidence>
<keyword evidence="3 6" id="KW-0694">RNA-binding</keyword>
<dbReference type="OrthoDB" id="3356781at2759"/>
<dbReference type="SMART" id="SM00363">
    <property type="entry name" value="S4"/>
    <property type="match status" value="1"/>
</dbReference>
<dbReference type="PROSITE" id="PS00632">
    <property type="entry name" value="RIBOSOMAL_S4"/>
    <property type="match status" value="1"/>
</dbReference>
<keyword evidence="9" id="KW-1185">Reference proteome</keyword>
<dbReference type="SUPFAM" id="SSF55174">
    <property type="entry name" value="Alpha-L RNA-binding motif"/>
    <property type="match status" value="1"/>
</dbReference>
<dbReference type="GO" id="GO:0042274">
    <property type="term" value="P:ribosomal small subunit biogenesis"/>
    <property type="evidence" value="ECO:0007669"/>
    <property type="project" value="TreeGrafter"/>
</dbReference>
<dbReference type="InterPro" id="IPR022801">
    <property type="entry name" value="Ribosomal_uS4"/>
</dbReference>
<keyword evidence="4" id="KW-0689">Ribosomal protein</keyword>
<reference evidence="8 9" key="1">
    <citation type="journal article" date="2019" name="Nat. Ecol. Evol.">
        <title>Megaphylogeny resolves global patterns of mushroom evolution.</title>
        <authorList>
            <person name="Varga T."/>
            <person name="Krizsan K."/>
            <person name="Foldi C."/>
            <person name="Dima B."/>
            <person name="Sanchez-Garcia M."/>
            <person name="Sanchez-Ramirez S."/>
            <person name="Szollosi G.J."/>
            <person name="Szarkandi J.G."/>
            <person name="Papp V."/>
            <person name="Albert L."/>
            <person name="Andreopoulos W."/>
            <person name="Angelini C."/>
            <person name="Antonin V."/>
            <person name="Barry K.W."/>
            <person name="Bougher N.L."/>
            <person name="Buchanan P."/>
            <person name="Buyck B."/>
            <person name="Bense V."/>
            <person name="Catcheside P."/>
            <person name="Chovatia M."/>
            <person name="Cooper J."/>
            <person name="Damon W."/>
            <person name="Desjardin D."/>
            <person name="Finy P."/>
            <person name="Geml J."/>
            <person name="Haridas S."/>
            <person name="Hughes K."/>
            <person name="Justo A."/>
            <person name="Karasinski D."/>
            <person name="Kautmanova I."/>
            <person name="Kiss B."/>
            <person name="Kocsube S."/>
            <person name="Kotiranta H."/>
            <person name="LaButti K.M."/>
            <person name="Lechner B.E."/>
            <person name="Liimatainen K."/>
            <person name="Lipzen A."/>
            <person name="Lukacs Z."/>
            <person name="Mihaltcheva S."/>
            <person name="Morgado L.N."/>
            <person name="Niskanen T."/>
            <person name="Noordeloos M.E."/>
            <person name="Ohm R.A."/>
            <person name="Ortiz-Santana B."/>
            <person name="Ovrebo C."/>
            <person name="Racz N."/>
            <person name="Riley R."/>
            <person name="Savchenko A."/>
            <person name="Shiryaev A."/>
            <person name="Soop K."/>
            <person name="Spirin V."/>
            <person name="Szebenyi C."/>
            <person name="Tomsovsky M."/>
            <person name="Tulloss R.E."/>
            <person name="Uehling J."/>
            <person name="Grigoriev I.V."/>
            <person name="Vagvolgyi C."/>
            <person name="Papp T."/>
            <person name="Martin F.M."/>
            <person name="Miettinen O."/>
            <person name="Hibbett D.S."/>
            <person name="Nagy L.G."/>
        </authorList>
    </citation>
    <scope>NUCLEOTIDE SEQUENCE [LARGE SCALE GENOMIC DNA]</scope>
    <source>
        <strain evidence="8 9">CBS 121175</strain>
    </source>
</reference>
<evidence type="ECO:0000256" key="5">
    <source>
        <dbReference type="ARBA" id="ARBA00023274"/>
    </source>
</evidence>
<dbReference type="EMBL" id="ML210206">
    <property type="protein sequence ID" value="TFK24127.1"/>
    <property type="molecule type" value="Genomic_DNA"/>
</dbReference>
<dbReference type="Proteomes" id="UP000307440">
    <property type="component" value="Unassembled WGS sequence"/>
</dbReference>
<dbReference type="PROSITE" id="PS50889">
    <property type="entry name" value="S4"/>
    <property type="match status" value="1"/>
</dbReference>
<feature type="domain" description="RNA-binding S4" evidence="7">
    <location>
        <begin position="135"/>
        <end position="198"/>
    </location>
</feature>
<dbReference type="Pfam" id="PF01479">
    <property type="entry name" value="S4"/>
    <property type="match status" value="1"/>
</dbReference>
<proteinExistence type="inferred from homology"/>
<organism evidence="8 9">
    <name type="scientific">Coprinopsis marcescibilis</name>
    <name type="common">Agaric fungus</name>
    <name type="synonym">Psathyrella marcescibilis</name>
    <dbReference type="NCBI Taxonomy" id="230819"/>
    <lineage>
        <taxon>Eukaryota</taxon>
        <taxon>Fungi</taxon>
        <taxon>Dikarya</taxon>
        <taxon>Basidiomycota</taxon>
        <taxon>Agaricomycotina</taxon>
        <taxon>Agaricomycetes</taxon>
        <taxon>Agaricomycetidae</taxon>
        <taxon>Agaricales</taxon>
        <taxon>Agaricineae</taxon>
        <taxon>Psathyrellaceae</taxon>
        <taxon>Coprinopsis</taxon>
    </lineage>
</organism>
<dbReference type="GO" id="GO:0005763">
    <property type="term" value="C:mitochondrial small ribosomal subunit"/>
    <property type="evidence" value="ECO:0007669"/>
    <property type="project" value="TreeGrafter"/>
</dbReference>
<evidence type="ECO:0000256" key="4">
    <source>
        <dbReference type="ARBA" id="ARBA00022980"/>
    </source>
</evidence>
<dbReference type="GO" id="GO:0003735">
    <property type="term" value="F:structural constituent of ribosome"/>
    <property type="evidence" value="ECO:0007669"/>
    <property type="project" value="TreeGrafter"/>
</dbReference>
<gene>
    <name evidence="8" type="ORF">FA15DRAFT_687618</name>
</gene>
<dbReference type="STRING" id="230819.A0A5C3KUX6"/>